<name>A0A834SY42_9FABA</name>
<keyword evidence="3" id="KW-1185">Reference proteome</keyword>
<protein>
    <submittedName>
        <fullName evidence="2">Uncharacterized protein</fullName>
    </submittedName>
</protein>
<comment type="caution">
    <text evidence="2">The sequence shown here is derived from an EMBL/GenBank/DDBJ whole genome shotgun (WGS) entry which is preliminary data.</text>
</comment>
<sequence>MAAGARGGGRRRLSVSIPACG</sequence>
<feature type="region of interest" description="Disordered" evidence="1">
    <location>
        <begin position="1"/>
        <end position="21"/>
    </location>
</feature>
<organism evidence="2 3">
    <name type="scientific">Senna tora</name>
    <dbReference type="NCBI Taxonomy" id="362788"/>
    <lineage>
        <taxon>Eukaryota</taxon>
        <taxon>Viridiplantae</taxon>
        <taxon>Streptophyta</taxon>
        <taxon>Embryophyta</taxon>
        <taxon>Tracheophyta</taxon>
        <taxon>Spermatophyta</taxon>
        <taxon>Magnoliopsida</taxon>
        <taxon>eudicotyledons</taxon>
        <taxon>Gunneridae</taxon>
        <taxon>Pentapetalae</taxon>
        <taxon>rosids</taxon>
        <taxon>fabids</taxon>
        <taxon>Fabales</taxon>
        <taxon>Fabaceae</taxon>
        <taxon>Caesalpinioideae</taxon>
        <taxon>Cassia clade</taxon>
        <taxon>Senna</taxon>
    </lineage>
</organism>
<evidence type="ECO:0000313" key="3">
    <source>
        <dbReference type="Proteomes" id="UP000634136"/>
    </source>
</evidence>
<evidence type="ECO:0000313" key="2">
    <source>
        <dbReference type="EMBL" id="KAF7812395.1"/>
    </source>
</evidence>
<evidence type="ECO:0000256" key="1">
    <source>
        <dbReference type="SAM" id="MobiDB-lite"/>
    </source>
</evidence>
<dbReference type="AlphaFoldDB" id="A0A834SY42"/>
<proteinExistence type="predicted"/>
<accession>A0A834SY42</accession>
<gene>
    <name evidence="2" type="ORF">G2W53_033371</name>
</gene>
<dbReference type="Proteomes" id="UP000634136">
    <property type="component" value="Unassembled WGS sequence"/>
</dbReference>
<dbReference type="EMBL" id="JAAIUW010000010">
    <property type="protein sequence ID" value="KAF7812395.1"/>
    <property type="molecule type" value="Genomic_DNA"/>
</dbReference>
<reference evidence="2" key="1">
    <citation type="submission" date="2020-09" db="EMBL/GenBank/DDBJ databases">
        <title>Genome-Enabled Discovery of Anthraquinone Biosynthesis in Senna tora.</title>
        <authorList>
            <person name="Kang S.-H."/>
            <person name="Pandey R.P."/>
            <person name="Lee C.-M."/>
            <person name="Sim J.-S."/>
            <person name="Jeong J.-T."/>
            <person name="Choi B.-S."/>
            <person name="Jung M."/>
            <person name="Ginzburg D."/>
            <person name="Zhao K."/>
            <person name="Won S.Y."/>
            <person name="Oh T.-J."/>
            <person name="Yu Y."/>
            <person name="Kim N.-H."/>
            <person name="Lee O.R."/>
            <person name="Lee T.-H."/>
            <person name="Bashyal P."/>
            <person name="Kim T.-S."/>
            <person name="Lee W.-H."/>
            <person name="Kawkins C."/>
            <person name="Kim C.-K."/>
            <person name="Kim J.S."/>
            <person name="Ahn B.O."/>
            <person name="Rhee S.Y."/>
            <person name="Sohng J.K."/>
        </authorList>
    </citation>
    <scope>NUCLEOTIDE SEQUENCE</scope>
    <source>
        <tissue evidence="2">Leaf</tissue>
    </source>
</reference>